<accession>A0A2W5F4Y4</accession>
<comment type="subcellular location">
    <subcellularLocation>
        <location evidence="1">Membrane</location>
        <topology evidence="1">Single-pass membrane protein</topology>
    </subcellularLocation>
</comment>
<dbReference type="InterPro" id="IPR036013">
    <property type="entry name" value="Band_7/SPFH_dom_sf"/>
</dbReference>
<organism evidence="5 6">
    <name type="scientific">Pseudopedobacter saltans</name>
    <dbReference type="NCBI Taxonomy" id="151895"/>
    <lineage>
        <taxon>Bacteria</taxon>
        <taxon>Pseudomonadati</taxon>
        <taxon>Bacteroidota</taxon>
        <taxon>Sphingobacteriia</taxon>
        <taxon>Sphingobacteriales</taxon>
        <taxon>Sphingobacteriaceae</taxon>
        <taxon>Pseudopedobacter</taxon>
    </lineage>
</organism>
<evidence type="ECO:0000256" key="3">
    <source>
        <dbReference type="SAM" id="Phobius"/>
    </source>
</evidence>
<evidence type="ECO:0000256" key="1">
    <source>
        <dbReference type="ARBA" id="ARBA00004167"/>
    </source>
</evidence>
<protein>
    <submittedName>
        <fullName evidence="5">Band 7 protein</fullName>
    </submittedName>
</protein>
<evidence type="ECO:0000313" key="5">
    <source>
        <dbReference type="EMBL" id="PZP48907.1"/>
    </source>
</evidence>
<gene>
    <name evidence="5" type="ORF">DI598_09110</name>
</gene>
<dbReference type="Pfam" id="PF01145">
    <property type="entry name" value="Band_7"/>
    <property type="match status" value="1"/>
</dbReference>
<dbReference type="SUPFAM" id="SSF117892">
    <property type="entry name" value="Band 7/SPFH domain"/>
    <property type="match status" value="1"/>
</dbReference>
<feature type="domain" description="Band 7" evidence="4">
    <location>
        <begin position="245"/>
        <end position="458"/>
    </location>
</feature>
<keyword evidence="3" id="KW-1133">Transmembrane helix</keyword>
<feature type="coiled-coil region" evidence="2">
    <location>
        <begin position="441"/>
        <end position="490"/>
    </location>
</feature>
<evidence type="ECO:0000256" key="2">
    <source>
        <dbReference type="SAM" id="Coils"/>
    </source>
</evidence>
<reference evidence="5 6" key="1">
    <citation type="submission" date="2017-11" db="EMBL/GenBank/DDBJ databases">
        <title>Infants hospitalized years apart are colonized by the same room-sourced microbial strains.</title>
        <authorList>
            <person name="Brooks B."/>
            <person name="Olm M.R."/>
            <person name="Firek B.A."/>
            <person name="Baker R."/>
            <person name="Thomas B.C."/>
            <person name="Morowitz M.J."/>
            <person name="Banfield J.F."/>
        </authorList>
    </citation>
    <scope>NUCLEOTIDE SEQUENCE [LARGE SCALE GENOMIC DNA]</scope>
    <source>
        <strain evidence="5">S2_009_000_R2_76</strain>
    </source>
</reference>
<dbReference type="AlphaFoldDB" id="A0A2W5F4Y4"/>
<dbReference type="PIRSF" id="PIRSF035261">
    <property type="entry name" value="UCP035261"/>
    <property type="match status" value="1"/>
</dbReference>
<evidence type="ECO:0000313" key="6">
    <source>
        <dbReference type="Proteomes" id="UP000249645"/>
    </source>
</evidence>
<proteinExistence type="predicted"/>
<name>A0A2W5F4Y4_9SPHI</name>
<keyword evidence="3" id="KW-0812">Transmembrane</keyword>
<evidence type="ECO:0000259" key="4">
    <source>
        <dbReference type="Pfam" id="PF01145"/>
    </source>
</evidence>
<sequence length="646" mass="70958">MESQTLFLHYWWIVLIILCIVLYKFILRVFFGMVVVPEDKIGLVTKKFVLMGADKSLPDGHIIATKGEAGFQAKTLAPGLYWGMWPWQYGIEKVPFVVIPEGRVGLVLANDGNELPTGNILGRKVDCDNFQDAERFLNNNGQKGRQTALLTAGTYRINTYAFSVSVTDMIIIKENMVGIVTTLDGLPIKSGQIAGEHIEGHNNFQNIDVFLADGGNRGLQPQVMLAGSYFINPWAVQIEETPMTEVPIGHVGVVISYIGEDGKDLTDASFKHGNIVDKGKRGVWMEPLGPGKYPINKYTMKVELVPTTNLVLNWANARSEAHALDKNLSTITVRSKDGFPFNLDVAQIIHIPATEAPKVIARFGSMNNLVSQVLEPTIGNYFRNSAQDSDVISFLASRKERQQAAKDHICEVLDEYNVNAVDTLIGDIVPPEALMKTLTDRKIAEEEQKTYQTQKMAQEQRQGMEKETAIADMQKEIVKAQQSVEIAQRTADATVKKAEGDANSLKLQVEAESTATKLRANAEAEATKARAGAQAEATKLNASADAEKISKTGLAEAEKIMAIGKSTAEAYELQVKAMGGDNFTRYKITEEIGKGNIKVMPEVLIQGNGNSTDGSISGLLGMKLMEQMEVKTQTDSNKDNNKITDR</sequence>
<dbReference type="EMBL" id="QFOI01000139">
    <property type="protein sequence ID" value="PZP48907.1"/>
    <property type="molecule type" value="Genomic_DNA"/>
</dbReference>
<keyword evidence="2" id="KW-0175">Coiled coil</keyword>
<dbReference type="GO" id="GO:0016020">
    <property type="term" value="C:membrane"/>
    <property type="evidence" value="ECO:0007669"/>
    <property type="project" value="UniProtKB-SubCell"/>
</dbReference>
<dbReference type="InterPro" id="IPR017037">
    <property type="entry name" value="UCP035261"/>
</dbReference>
<dbReference type="Proteomes" id="UP000249645">
    <property type="component" value="Unassembled WGS sequence"/>
</dbReference>
<feature type="transmembrane region" description="Helical" evidence="3">
    <location>
        <begin position="12"/>
        <end position="36"/>
    </location>
</feature>
<dbReference type="InterPro" id="IPR001107">
    <property type="entry name" value="Band_7"/>
</dbReference>
<keyword evidence="3" id="KW-0472">Membrane</keyword>
<comment type="caution">
    <text evidence="5">The sequence shown here is derived from an EMBL/GenBank/DDBJ whole genome shotgun (WGS) entry which is preliminary data.</text>
</comment>